<dbReference type="Gene3D" id="3.40.50.10170">
    <property type="match status" value="1"/>
</dbReference>
<accession>K0Z7A0</accession>
<dbReference type="AlphaFoldDB" id="K0Z7A0"/>
<dbReference type="eggNOG" id="COG1307">
    <property type="taxonomic scope" value="Bacteria"/>
</dbReference>
<evidence type="ECO:0000313" key="4">
    <source>
        <dbReference type="Proteomes" id="UP000006069"/>
    </source>
</evidence>
<dbReference type="SUPFAM" id="SSF82549">
    <property type="entry name" value="DAK1/DegV-like"/>
    <property type="match status" value="1"/>
</dbReference>
<dbReference type="PANTHER" id="PTHR33434">
    <property type="entry name" value="DEGV DOMAIN-CONTAINING PROTEIN DR_1986-RELATED"/>
    <property type="match status" value="1"/>
</dbReference>
<organism evidence="3 4">
    <name type="scientific">Slackia piriformis YIT 12062</name>
    <dbReference type="NCBI Taxonomy" id="742818"/>
    <lineage>
        <taxon>Bacteria</taxon>
        <taxon>Bacillati</taxon>
        <taxon>Actinomycetota</taxon>
        <taxon>Coriobacteriia</taxon>
        <taxon>Eggerthellales</taxon>
        <taxon>Eggerthellaceae</taxon>
        <taxon>Slackia</taxon>
    </lineage>
</organism>
<name>K0Z7A0_9ACTN</name>
<dbReference type="InterPro" id="IPR043168">
    <property type="entry name" value="DegV_C"/>
</dbReference>
<evidence type="ECO:0000313" key="3">
    <source>
        <dbReference type="EMBL" id="EJZ83310.1"/>
    </source>
</evidence>
<dbReference type="PANTHER" id="PTHR33434:SF3">
    <property type="entry name" value="DEGV DOMAIN-CONTAINING PROTEIN YITS"/>
    <property type="match status" value="1"/>
</dbReference>
<dbReference type="RefSeq" id="WP_009140006.1">
    <property type="nucleotide sequence ID" value="NZ_JH815199.1"/>
</dbReference>
<dbReference type="PATRIC" id="fig|742818.3.peg.1936"/>
<keyword evidence="2" id="KW-0446">Lipid-binding</keyword>
<evidence type="ECO:0000256" key="2">
    <source>
        <dbReference type="ARBA" id="ARBA00023121"/>
    </source>
</evidence>
<dbReference type="GO" id="GO:0008289">
    <property type="term" value="F:lipid binding"/>
    <property type="evidence" value="ECO:0007669"/>
    <property type="project" value="UniProtKB-KW"/>
</dbReference>
<comment type="function">
    <text evidence="1">May bind long-chain fatty acids, such as palmitate, and may play a role in lipid transport or fatty acid metabolism.</text>
</comment>
<keyword evidence="4" id="KW-1185">Reference proteome</keyword>
<dbReference type="OrthoDB" id="9760324at2"/>
<dbReference type="HOGENOM" id="CLU_048251_4_3_11"/>
<proteinExistence type="predicted"/>
<dbReference type="InterPro" id="IPR003797">
    <property type="entry name" value="DegV"/>
</dbReference>
<dbReference type="Proteomes" id="UP000006069">
    <property type="component" value="Unassembled WGS sequence"/>
</dbReference>
<sequence length="286" mass="30674">MDTMQKIAVLTDSCSDVPPSLAQELGIRVIALHINYRDAAYRDRVDIQPDEVYARFAEEIPKTSTPSPSDVAEAFDEFVAAGVTHVVVVSISSGLSATHDLFKSVATGYPNLHVEVIDTKNIGLGSGLTAIAVARMVQQGFSFDEVVRGARRYAESTCAFFCVDTLEYLYKGGRIGKVTYSLGSTLDIRPVITCNEEGVYVPIAKAHGRKASLKKALALAKKHVGSASRYRFAVVHGGAEEEARALLGKAKEALPNAEEILFEQISPALVVHTGPGLIGIGAQIIE</sequence>
<reference evidence="3 4" key="1">
    <citation type="submission" date="2012-08" db="EMBL/GenBank/DDBJ databases">
        <title>The Genome Sequence of Slackia piriformis YIT 12062.</title>
        <authorList>
            <consortium name="The Broad Institute Genome Sequencing Platform"/>
            <person name="Earl A."/>
            <person name="Ward D."/>
            <person name="Feldgarden M."/>
            <person name="Gevers D."/>
            <person name="Morotomi M."/>
            <person name="Walker B."/>
            <person name="Young S.K."/>
            <person name="Zeng Q."/>
            <person name="Gargeya S."/>
            <person name="Fitzgerald M."/>
            <person name="Haas B."/>
            <person name="Abouelleil A."/>
            <person name="Alvarado L."/>
            <person name="Arachchi H.M."/>
            <person name="Berlin A.M."/>
            <person name="Chapman S.B."/>
            <person name="Goldberg J."/>
            <person name="Griggs A."/>
            <person name="Gujja S."/>
            <person name="Hansen M."/>
            <person name="Howarth C."/>
            <person name="Imamovic A."/>
            <person name="Larimer J."/>
            <person name="McCowen C."/>
            <person name="Montmayeur A."/>
            <person name="Murphy C."/>
            <person name="Neiman D."/>
            <person name="Pearson M."/>
            <person name="Priest M."/>
            <person name="Roberts A."/>
            <person name="Saif S."/>
            <person name="Shea T."/>
            <person name="Sisk P."/>
            <person name="Sykes S."/>
            <person name="Wortman J."/>
            <person name="Nusbaum C."/>
            <person name="Birren B."/>
        </authorList>
    </citation>
    <scope>NUCLEOTIDE SEQUENCE [LARGE SCALE GENOMIC DNA]</scope>
    <source>
        <strain evidence="3 4">YIT 12062</strain>
    </source>
</reference>
<protein>
    <submittedName>
        <fullName evidence="3">DegV family EDD domain-containing protein</fullName>
    </submittedName>
</protein>
<dbReference type="InParanoid" id="K0Z7A0"/>
<dbReference type="InterPro" id="IPR050270">
    <property type="entry name" value="DegV_domain_contain"/>
</dbReference>
<comment type="caution">
    <text evidence="3">The sequence shown here is derived from an EMBL/GenBank/DDBJ whole genome shotgun (WGS) entry which is preliminary data.</text>
</comment>
<gene>
    <name evidence="3" type="ORF">HMPREF9451_01829</name>
</gene>
<dbReference type="EMBL" id="ADMD01000009">
    <property type="protein sequence ID" value="EJZ83310.1"/>
    <property type="molecule type" value="Genomic_DNA"/>
</dbReference>
<dbReference type="PROSITE" id="PS51482">
    <property type="entry name" value="DEGV"/>
    <property type="match status" value="1"/>
</dbReference>
<dbReference type="Pfam" id="PF02645">
    <property type="entry name" value="DegV"/>
    <property type="match status" value="1"/>
</dbReference>
<evidence type="ECO:0000256" key="1">
    <source>
        <dbReference type="ARBA" id="ARBA00003238"/>
    </source>
</evidence>
<dbReference type="NCBIfam" id="TIGR00762">
    <property type="entry name" value="DegV"/>
    <property type="match status" value="1"/>
</dbReference>
<dbReference type="Gene3D" id="3.30.1180.10">
    <property type="match status" value="1"/>
</dbReference>